<dbReference type="Gene3D" id="3.40.50.2300">
    <property type="match status" value="1"/>
</dbReference>
<keyword evidence="1 5" id="KW-0597">Phosphoprotein</keyword>
<dbReference type="SMART" id="SM00448">
    <property type="entry name" value="REC"/>
    <property type="match status" value="1"/>
</dbReference>
<comment type="caution">
    <text evidence="8">The sequence shown here is derived from an EMBL/GenBank/DDBJ whole genome shotgun (WGS) entry which is preliminary data.</text>
</comment>
<evidence type="ECO:0000259" key="6">
    <source>
        <dbReference type="PROSITE" id="PS50043"/>
    </source>
</evidence>
<dbReference type="InterPro" id="IPR016032">
    <property type="entry name" value="Sig_transdc_resp-reg_C-effctor"/>
</dbReference>
<organism evidence="8 9">
    <name type="scientific">Sphaerisporangium album</name>
    <dbReference type="NCBI Taxonomy" id="509200"/>
    <lineage>
        <taxon>Bacteria</taxon>
        <taxon>Bacillati</taxon>
        <taxon>Actinomycetota</taxon>
        <taxon>Actinomycetes</taxon>
        <taxon>Streptosporangiales</taxon>
        <taxon>Streptosporangiaceae</taxon>
        <taxon>Sphaerisporangium</taxon>
    </lineage>
</organism>
<evidence type="ECO:0000256" key="3">
    <source>
        <dbReference type="ARBA" id="ARBA00023125"/>
    </source>
</evidence>
<reference evidence="8 9" key="1">
    <citation type="submission" date="2018-06" db="EMBL/GenBank/DDBJ databases">
        <title>Sphaerisporangium craniellae sp. nov., isolated from a marine sponge in the South China Sea.</title>
        <authorList>
            <person name="Li L."/>
        </authorList>
    </citation>
    <scope>NUCLEOTIDE SEQUENCE [LARGE SCALE GENOMIC DNA]</scope>
    <source>
        <strain evidence="8 9">CCTCC AA 208026</strain>
    </source>
</reference>
<keyword evidence="4" id="KW-0804">Transcription</keyword>
<dbReference type="Pfam" id="PF00196">
    <property type="entry name" value="GerE"/>
    <property type="match status" value="1"/>
</dbReference>
<dbReference type="PANTHER" id="PTHR43214">
    <property type="entry name" value="TWO-COMPONENT RESPONSE REGULATOR"/>
    <property type="match status" value="1"/>
</dbReference>
<dbReference type="CDD" id="cd17535">
    <property type="entry name" value="REC_NarL-like"/>
    <property type="match status" value="1"/>
</dbReference>
<keyword evidence="9" id="KW-1185">Reference proteome</keyword>
<dbReference type="InterPro" id="IPR058245">
    <property type="entry name" value="NreC/VraR/RcsB-like_REC"/>
</dbReference>
<dbReference type="PRINTS" id="PR00038">
    <property type="entry name" value="HTHLUXR"/>
</dbReference>
<evidence type="ECO:0000256" key="1">
    <source>
        <dbReference type="ARBA" id="ARBA00022553"/>
    </source>
</evidence>
<dbReference type="SUPFAM" id="SSF46894">
    <property type="entry name" value="C-terminal effector domain of the bipartite response regulators"/>
    <property type="match status" value="1"/>
</dbReference>
<dbReference type="GO" id="GO:0006355">
    <property type="term" value="P:regulation of DNA-templated transcription"/>
    <property type="evidence" value="ECO:0007669"/>
    <property type="project" value="InterPro"/>
</dbReference>
<dbReference type="AlphaFoldDB" id="A0A367F917"/>
<evidence type="ECO:0000313" key="9">
    <source>
        <dbReference type="Proteomes" id="UP000253094"/>
    </source>
</evidence>
<proteinExistence type="predicted"/>
<dbReference type="InterPro" id="IPR001789">
    <property type="entry name" value="Sig_transdc_resp-reg_receiver"/>
</dbReference>
<evidence type="ECO:0000256" key="4">
    <source>
        <dbReference type="ARBA" id="ARBA00023163"/>
    </source>
</evidence>
<dbReference type="CDD" id="cd06170">
    <property type="entry name" value="LuxR_C_like"/>
    <property type="match status" value="1"/>
</dbReference>
<evidence type="ECO:0000313" key="8">
    <source>
        <dbReference type="EMBL" id="RCG26858.1"/>
    </source>
</evidence>
<dbReference type="PROSITE" id="PS00622">
    <property type="entry name" value="HTH_LUXR_1"/>
    <property type="match status" value="1"/>
</dbReference>
<dbReference type="PANTHER" id="PTHR43214:SF24">
    <property type="entry name" value="TRANSCRIPTIONAL REGULATORY PROTEIN NARL-RELATED"/>
    <property type="match status" value="1"/>
</dbReference>
<dbReference type="RefSeq" id="WP_114031988.1">
    <property type="nucleotide sequence ID" value="NZ_QOIL01000018.1"/>
</dbReference>
<dbReference type="SMART" id="SM00421">
    <property type="entry name" value="HTH_LUXR"/>
    <property type="match status" value="1"/>
</dbReference>
<dbReference type="GO" id="GO:0000160">
    <property type="term" value="P:phosphorelay signal transduction system"/>
    <property type="evidence" value="ECO:0007669"/>
    <property type="project" value="InterPro"/>
</dbReference>
<accession>A0A367F917</accession>
<dbReference type="GO" id="GO:0003677">
    <property type="term" value="F:DNA binding"/>
    <property type="evidence" value="ECO:0007669"/>
    <property type="project" value="UniProtKB-KW"/>
</dbReference>
<dbReference type="Proteomes" id="UP000253094">
    <property type="component" value="Unassembled WGS sequence"/>
</dbReference>
<evidence type="ECO:0000256" key="2">
    <source>
        <dbReference type="ARBA" id="ARBA00023015"/>
    </source>
</evidence>
<dbReference type="InterPro" id="IPR000792">
    <property type="entry name" value="Tscrpt_reg_LuxR_C"/>
</dbReference>
<keyword evidence="2" id="KW-0805">Transcription regulation</keyword>
<dbReference type="InterPro" id="IPR039420">
    <property type="entry name" value="WalR-like"/>
</dbReference>
<dbReference type="PROSITE" id="PS50043">
    <property type="entry name" value="HTH_LUXR_2"/>
    <property type="match status" value="1"/>
</dbReference>
<dbReference type="Pfam" id="PF00072">
    <property type="entry name" value="Response_reg"/>
    <property type="match status" value="1"/>
</dbReference>
<sequence>MSGPIRVAVADDQPLLRATLAMLVGSTEDMVTVGEAGTGDQVVTIAARHRPDVVLMDVRMPGMDGLEATRRIRAAPELATVRVIILTTFDLDEYVYEALRAGAGGFLLKDIPPADLLAAIRVIAAGEALLAPTVTRRLIAEFTRRAETQAIIDRELSQVTGREREVLVLVARGLTNPEIAAHLGVGISTVKTHIRSLLAKLSVHDRAHLVIVAYETGLVAATRSGRGGRSPG</sequence>
<protein>
    <submittedName>
        <fullName evidence="8">DNA-binding response regulator</fullName>
    </submittedName>
</protein>
<feature type="domain" description="HTH luxR-type" evidence="6">
    <location>
        <begin position="152"/>
        <end position="217"/>
    </location>
</feature>
<feature type="domain" description="Response regulatory" evidence="7">
    <location>
        <begin position="6"/>
        <end position="124"/>
    </location>
</feature>
<keyword evidence="3 8" id="KW-0238">DNA-binding</keyword>
<evidence type="ECO:0000259" key="7">
    <source>
        <dbReference type="PROSITE" id="PS50110"/>
    </source>
</evidence>
<dbReference type="InterPro" id="IPR011006">
    <property type="entry name" value="CheY-like_superfamily"/>
</dbReference>
<evidence type="ECO:0000256" key="5">
    <source>
        <dbReference type="PROSITE-ProRule" id="PRU00169"/>
    </source>
</evidence>
<feature type="modified residue" description="4-aspartylphosphate" evidence="5">
    <location>
        <position position="57"/>
    </location>
</feature>
<name>A0A367F917_9ACTN</name>
<dbReference type="EMBL" id="QOIL01000018">
    <property type="protein sequence ID" value="RCG26858.1"/>
    <property type="molecule type" value="Genomic_DNA"/>
</dbReference>
<gene>
    <name evidence="8" type="ORF">DQ384_28685</name>
</gene>
<dbReference type="PROSITE" id="PS50110">
    <property type="entry name" value="RESPONSE_REGULATORY"/>
    <property type="match status" value="1"/>
</dbReference>
<dbReference type="OrthoDB" id="9808843at2"/>
<dbReference type="SUPFAM" id="SSF52172">
    <property type="entry name" value="CheY-like"/>
    <property type="match status" value="1"/>
</dbReference>